<proteinExistence type="predicted"/>
<evidence type="ECO:0000256" key="2">
    <source>
        <dbReference type="SAM" id="Phobius"/>
    </source>
</evidence>
<keyword evidence="2" id="KW-0472">Membrane</keyword>
<gene>
    <name evidence="3" type="ORF">PHATRDRAFT_45061</name>
</gene>
<feature type="compositionally biased region" description="Low complexity" evidence="1">
    <location>
        <begin position="270"/>
        <end position="287"/>
    </location>
</feature>
<keyword evidence="2" id="KW-1133">Transmembrane helix</keyword>
<name>B7FWC2_PHATC</name>
<accession>B7FWC2</accession>
<feature type="transmembrane region" description="Helical" evidence="2">
    <location>
        <begin position="151"/>
        <end position="171"/>
    </location>
</feature>
<evidence type="ECO:0000313" key="3">
    <source>
        <dbReference type="EMBL" id="EEC48959.1"/>
    </source>
</evidence>
<keyword evidence="2" id="KW-0812">Transmembrane</keyword>
<reference evidence="3 4" key="1">
    <citation type="journal article" date="2008" name="Nature">
        <title>The Phaeodactylum genome reveals the evolutionary history of diatom genomes.</title>
        <authorList>
            <person name="Bowler C."/>
            <person name="Allen A.E."/>
            <person name="Badger J.H."/>
            <person name="Grimwood J."/>
            <person name="Jabbari K."/>
            <person name="Kuo A."/>
            <person name="Maheswari U."/>
            <person name="Martens C."/>
            <person name="Maumus F."/>
            <person name="Otillar R.P."/>
            <person name="Rayko E."/>
            <person name="Salamov A."/>
            <person name="Vandepoele K."/>
            <person name="Beszteri B."/>
            <person name="Gruber A."/>
            <person name="Heijde M."/>
            <person name="Katinka M."/>
            <person name="Mock T."/>
            <person name="Valentin K."/>
            <person name="Verret F."/>
            <person name="Berges J.A."/>
            <person name="Brownlee C."/>
            <person name="Cadoret J.P."/>
            <person name="Chiovitti A."/>
            <person name="Choi C.J."/>
            <person name="Coesel S."/>
            <person name="De Martino A."/>
            <person name="Detter J.C."/>
            <person name="Durkin C."/>
            <person name="Falciatore A."/>
            <person name="Fournet J."/>
            <person name="Haruta M."/>
            <person name="Huysman M.J."/>
            <person name="Jenkins B.D."/>
            <person name="Jiroutova K."/>
            <person name="Jorgensen R.E."/>
            <person name="Joubert Y."/>
            <person name="Kaplan A."/>
            <person name="Kroger N."/>
            <person name="Kroth P.G."/>
            <person name="La Roche J."/>
            <person name="Lindquist E."/>
            <person name="Lommer M."/>
            <person name="Martin-Jezequel V."/>
            <person name="Lopez P.J."/>
            <person name="Lucas S."/>
            <person name="Mangogna M."/>
            <person name="McGinnis K."/>
            <person name="Medlin L.K."/>
            <person name="Montsant A."/>
            <person name="Oudot-Le Secq M.P."/>
            <person name="Napoli C."/>
            <person name="Obornik M."/>
            <person name="Parker M.S."/>
            <person name="Petit J.L."/>
            <person name="Porcel B.M."/>
            <person name="Poulsen N."/>
            <person name="Robison M."/>
            <person name="Rychlewski L."/>
            <person name="Rynearson T.A."/>
            <person name="Schmutz J."/>
            <person name="Shapiro H."/>
            <person name="Siaut M."/>
            <person name="Stanley M."/>
            <person name="Sussman M.R."/>
            <person name="Taylor A.R."/>
            <person name="Vardi A."/>
            <person name="von Dassow P."/>
            <person name="Vyverman W."/>
            <person name="Willis A."/>
            <person name="Wyrwicz L.S."/>
            <person name="Rokhsar D.S."/>
            <person name="Weissenbach J."/>
            <person name="Armbrust E.V."/>
            <person name="Green B.R."/>
            <person name="Van de Peer Y."/>
            <person name="Grigoriev I.V."/>
        </authorList>
    </citation>
    <scope>NUCLEOTIDE SEQUENCE [LARGE SCALE GENOMIC DNA]</scope>
    <source>
        <strain evidence="3 4">CCAP 1055/1</strain>
    </source>
</reference>
<keyword evidence="4" id="KW-1185">Reference proteome</keyword>
<dbReference type="InParanoid" id="B7FWC2"/>
<dbReference type="HOGENOM" id="CLU_971338_0_0_1"/>
<organism evidence="3 4">
    <name type="scientific">Phaeodactylum tricornutum (strain CCAP 1055/1)</name>
    <dbReference type="NCBI Taxonomy" id="556484"/>
    <lineage>
        <taxon>Eukaryota</taxon>
        <taxon>Sar</taxon>
        <taxon>Stramenopiles</taxon>
        <taxon>Ochrophyta</taxon>
        <taxon>Bacillariophyta</taxon>
        <taxon>Bacillariophyceae</taxon>
        <taxon>Bacillariophycidae</taxon>
        <taxon>Naviculales</taxon>
        <taxon>Phaeodactylaceae</taxon>
        <taxon>Phaeodactylum</taxon>
    </lineage>
</organism>
<evidence type="ECO:0000256" key="1">
    <source>
        <dbReference type="SAM" id="MobiDB-lite"/>
    </source>
</evidence>
<reference evidence="4" key="2">
    <citation type="submission" date="2008-08" db="EMBL/GenBank/DDBJ databases">
        <authorList>
            <consortium name="Diatom Consortium"/>
            <person name="Grigoriev I."/>
            <person name="Grimwood J."/>
            <person name="Kuo A."/>
            <person name="Otillar R.P."/>
            <person name="Salamov A."/>
            <person name="Detter J.C."/>
            <person name="Lindquist E."/>
            <person name="Shapiro H."/>
            <person name="Lucas S."/>
            <person name="Glavina del Rio T."/>
            <person name="Pitluck S."/>
            <person name="Rokhsar D."/>
            <person name="Bowler C."/>
        </authorList>
    </citation>
    <scope>GENOME REANNOTATION</scope>
    <source>
        <strain evidence="4">CCAP 1055/1</strain>
    </source>
</reference>
<feature type="transmembrane region" description="Helical" evidence="2">
    <location>
        <begin position="38"/>
        <end position="65"/>
    </location>
</feature>
<dbReference type="AlphaFoldDB" id="B7FWC2"/>
<protein>
    <submittedName>
        <fullName evidence="3">Uncharacterized protein</fullName>
    </submittedName>
</protein>
<dbReference type="EMBL" id="CM000609">
    <property type="protein sequence ID" value="EEC48959.1"/>
    <property type="molecule type" value="Genomic_DNA"/>
</dbReference>
<dbReference type="PaxDb" id="2850-Phatr45061"/>
<feature type="transmembrane region" description="Helical" evidence="2">
    <location>
        <begin position="119"/>
        <end position="139"/>
    </location>
</feature>
<dbReference type="GeneID" id="7199933"/>
<feature type="transmembrane region" description="Helical" evidence="2">
    <location>
        <begin position="183"/>
        <end position="201"/>
    </location>
</feature>
<dbReference type="Proteomes" id="UP000000759">
    <property type="component" value="Chromosome 6"/>
</dbReference>
<dbReference type="KEGG" id="pti:PHATRDRAFT_45061"/>
<evidence type="ECO:0000313" key="4">
    <source>
        <dbReference type="Proteomes" id="UP000000759"/>
    </source>
</evidence>
<sequence>MQQKLPLTSSVVTAMPTTSIKVVPHHHHRYRVPYRRQWVLLTTVLTVTATIMTWYAAFACTFLSVQGSSLVTDPPQYTIGLWTVQQIINPDHQACVGWNDHTGILSRNDLDGPVQVAKGFSFIACIVALYILLLLAIPVCRRHCSFPCFRLIAFALSLLTFSCLCTLRSHICRDARECRLDTAGWVAVAAGTVWLLTGFAAGRVPRIPPAHVSGPHIVRAVAASHIDLSRPEFHRGSEYRTNLGEICIIRETSESEERQGGIYTTSTLQSSPDGSGSGSSVSANAIA</sequence>
<dbReference type="RefSeq" id="XP_002179136.1">
    <property type="nucleotide sequence ID" value="XM_002179100.1"/>
</dbReference>
<feature type="region of interest" description="Disordered" evidence="1">
    <location>
        <begin position="257"/>
        <end position="287"/>
    </location>
</feature>